<dbReference type="CDD" id="cd07731">
    <property type="entry name" value="ComA-like_MBL-fold"/>
    <property type="match status" value="1"/>
</dbReference>
<dbReference type="InterPro" id="IPR004797">
    <property type="entry name" value="Competence_ComEC/Rec2"/>
</dbReference>
<keyword evidence="3 6" id="KW-0812">Transmembrane</keyword>
<feature type="transmembrane region" description="Helical" evidence="6">
    <location>
        <begin position="477"/>
        <end position="496"/>
    </location>
</feature>
<keyword evidence="4 6" id="KW-1133">Transmembrane helix</keyword>
<proteinExistence type="predicted"/>
<name>A0A1H4FGZ3_9BACI</name>
<evidence type="ECO:0000256" key="4">
    <source>
        <dbReference type="ARBA" id="ARBA00022989"/>
    </source>
</evidence>
<dbReference type="Pfam" id="PF13567">
    <property type="entry name" value="DUF4131"/>
    <property type="match status" value="1"/>
</dbReference>
<evidence type="ECO:0000313" key="9">
    <source>
        <dbReference type="Proteomes" id="UP000198584"/>
    </source>
</evidence>
<dbReference type="PANTHER" id="PTHR30619">
    <property type="entry name" value="DNA INTERNALIZATION/COMPETENCE PROTEIN COMEC/REC2"/>
    <property type="match status" value="1"/>
</dbReference>
<keyword evidence="2" id="KW-1003">Cell membrane</keyword>
<sequence>MRGYWHIFAVAFVLGGLTFSSWQEGTAIIYIMLLMVSLFKIKPPKYLIIIIGSFYLLGGLIVAKDPPLPENTGAVITGKLVTIPKERDNSIEVVMKVADSEKKILLTAFLENPSTPITSITDNWQHGAVCQAQSTVSLPPLATNPGEFDYRDYLKHKGITSQIIINEATQMTCSGSSWLALLYEQRKKLLTEYGENLPGEAFAWLKGLVFGDTDDLDITIIELFRRWNLSHLLAISGLHIGLMIGLFLYIFYRSGIITVEKSFWVLFFFLPLYALFAGGAPSVLRAVTMALLGMLVLKLKLQIRISDILSLLLISFLIINPVYFYHLGFQFSFLVTFAIVLSNTWFKRTHSKLFLLLQVSLLSQLIILPLQLFNFYQFNPLSVFINLVYVPYFSFFVIPFMVFLSLFTLFVPGLAFVGAEIFLGIHGFSMEVLRQVDAYLYYPWIIGKITPLFGIGYYISLGLMLARLEKGEERKAFYAAILAVSVLILFSLKPYLSKEGTITMLDIGQGDSIVVELPYRKGVFLIDAAGPSHFSKNQKRIADNIIGPFLKSKGISDIDAIFLSHEDTDHIGSAPYVIEQFHVKKLVTSIYFQFSEDLQAKISEAELPVVQVKGGEKLTLSGQSFAVLNPVKDFADKNDNSLVMQASFGADTWLFTGDISVEVEDELLDVFPGLQIDVLKVAHHGSNTSSSQRFLESLHVKVALISSGRNNRYGHPHQTIIETLGKQEIRILRTDLQGAIQYKYTGDDGTFYTYYPYDREEQSQ</sequence>
<feature type="transmembrane region" description="Helical" evidence="6">
    <location>
        <begin position="441"/>
        <end position="465"/>
    </location>
</feature>
<feature type="transmembrane region" description="Helical" evidence="6">
    <location>
        <begin position="46"/>
        <end position="63"/>
    </location>
</feature>
<protein>
    <submittedName>
        <fullName evidence="8">Competence protein ComEC</fullName>
    </submittedName>
</protein>
<dbReference type="InterPro" id="IPR001279">
    <property type="entry name" value="Metallo-B-lactamas"/>
</dbReference>
<dbReference type="PANTHER" id="PTHR30619:SF7">
    <property type="entry name" value="BETA-LACTAMASE DOMAIN PROTEIN"/>
    <property type="match status" value="1"/>
</dbReference>
<gene>
    <name evidence="8" type="ORF">SAMN05421743_11186</name>
</gene>
<dbReference type="SUPFAM" id="SSF56281">
    <property type="entry name" value="Metallo-hydrolase/oxidoreductase"/>
    <property type="match status" value="1"/>
</dbReference>
<dbReference type="InterPro" id="IPR036866">
    <property type="entry name" value="RibonucZ/Hydroxyglut_hydro"/>
</dbReference>
<evidence type="ECO:0000256" key="2">
    <source>
        <dbReference type="ARBA" id="ARBA00022475"/>
    </source>
</evidence>
<dbReference type="STRING" id="571932.SAMN05421743_11186"/>
<evidence type="ECO:0000256" key="3">
    <source>
        <dbReference type="ARBA" id="ARBA00022692"/>
    </source>
</evidence>
<dbReference type="Gene3D" id="3.60.15.10">
    <property type="entry name" value="Ribonuclease Z/Hydroxyacylglutathione hydrolase-like"/>
    <property type="match status" value="1"/>
</dbReference>
<organism evidence="8 9">
    <name type="scientific">Thalassobacillus cyri</name>
    <dbReference type="NCBI Taxonomy" id="571932"/>
    <lineage>
        <taxon>Bacteria</taxon>
        <taxon>Bacillati</taxon>
        <taxon>Bacillota</taxon>
        <taxon>Bacilli</taxon>
        <taxon>Bacillales</taxon>
        <taxon>Bacillaceae</taxon>
        <taxon>Thalassobacillus</taxon>
    </lineage>
</organism>
<feature type="transmembrane region" description="Helical" evidence="6">
    <location>
        <begin position="264"/>
        <end position="284"/>
    </location>
</feature>
<comment type="subcellular location">
    <subcellularLocation>
        <location evidence="1">Cell membrane</location>
        <topology evidence="1">Multi-pass membrane protein</topology>
    </subcellularLocation>
</comment>
<dbReference type="Pfam" id="PF03772">
    <property type="entry name" value="Competence"/>
    <property type="match status" value="1"/>
</dbReference>
<evidence type="ECO:0000256" key="1">
    <source>
        <dbReference type="ARBA" id="ARBA00004651"/>
    </source>
</evidence>
<accession>A0A1H4FGZ3</accession>
<feature type="domain" description="Metallo-beta-lactamase" evidence="7">
    <location>
        <begin position="509"/>
        <end position="709"/>
    </location>
</feature>
<dbReference type="AlphaFoldDB" id="A0A1H4FGZ3"/>
<dbReference type="SMART" id="SM00849">
    <property type="entry name" value="Lactamase_B"/>
    <property type="match status" value="1"/>
</dbReference>
<feature type="transmembrane region" description="Helical" evidence="6">
    <location>
        <begin position="305"/>
        <end position="323"/>
    </location>
</feature>
<dbReference type="GO" id="GO:0005886">
    <property type="term" value="C:plasma membrane"/>
    <property type="evidence" value="ECO:0007669"/>
    <property type="project" value="UniProtKB-SubCell"/>
</dbReference>
<feature type="transmembrane region" description="Helical" evidence="6">
    <location>
        <begin position="232"/>
        <end position="252"/>
    </location>
</feature>
<reference evidence="9" key="1">
    <citation type="submission" date="2016-10" db="EMBL/GenBank/DDBJ databases">
        <authorList>
            <person name="Varghese N."/>
            <person name="Submissions S."/>
        </authorList>
    </citation>
    <scope>NUCLEOTIDE SEQUENCE [LARGE SCALE GENOMIC DNA]</scope>
    <source>
        <strain evidence="9">CCM7597</strain>
    </source>
</reference>
<dbReference type="InterPro" id="IPR025405">
    <property type="entry name" value="DUF4131"/>
</dbReference>
<evidence type="ECO:0000256" key="6">
    <source>
        <dbReference type="SAM" id="Phobius"/>
    </source>
</evidence>
<dbReference type="OrthoDB" id="9761531at2"/>
<keyword evidence="9" id="KW-1185">Reference proteome</keyword>
<feature type="transmembrane region" description="Helical" evidence="6">
    <location>
        <begin position="353"/>
        <end position="375"/>
    </location>
</feature>
<evidence type="ECO:0000313" key="8">
    <source>
        <dbReference type="EMBL" id="SEA96090.1"/>
    </source>
</evidence>
<dbReference type="InterPro" id="IPR004477">
    <property type="entry name" value="ComEC_N"/>
</dbReference>
<feature type="transmembrane region" description="Helical" evidence="6">
    <location>
        <begin position="381"/>
        <end position="402"/>
    </location>
</feature>
<dbReference type="RefSeq" id="WP_093045534.1">
    <property type="nucleotide sequence ID" value="NZ_FNQR01000011.1"/>
</dbReference>
<evidence type="ECO:0000256" key="5">
    <source>
        <dbReference type="ARBA" id="ARBA00023136"/>
    </source>
</evidence>
<evidence type="ECO:0000259" key="7">
    <source>
        <dbReference type="SMART" id="SM00849"/>
    </source>
</evidence>
<dbReference type="GO" id="GO:0030420">
    <property type="term" value="P:establishment of competence for transformation"/>
    <property type="evidence" value="ECO:0007669"/>
    <property type="project" value="InterPro"/>
</dbReference>
<keyword evidence="5 6" id="KW-0472">Membrane</keyword>
<dbReference type="InterPro" id="IPR052159">
    <property type="entry name" value="Competence_DNA_uptake"/>
</dbReference>
<dbReference type="Proteomes" id="UP000198584">
    <property type="component" value="Unassembled WGS sequence"/>
</dbReference>
<feature type="transmembrane region" description="Helical" evidence="6">
    <location>
        <begin position="329"/>
        <end position="346"/>
    </location>
</feature>
<dbReference type="EMBL" id="FNQR01000011">
    <property type="protein sequence ID" value="SEA96090.1"/>
    <property type="molecule type" value="Genomic_DNA"/>
</dbReference>
<feature type="transmembrane region" description="Helical" evidence="6">
    <location>
        <begin position="409"/>
        <end position="429"/>
    </location>
</feature>
<dbReference type="NCBIfam" id="TIGR00360">
    <property type="entry name" value="ComEC_N-term"/>
    <property type="match status" value="1"/>
</dbReference>
<dbReference type="NCBIfam" id="TIGR00361">
    <property type="entry name" value="ComEC_Rec2"/>
    <property type="match status" value="1"/>
</dbReference>
<dbReference type="Pfam" id="PF00753">
    <property type="entry name" value="Lactamase_B"/>
    <property type="match status" value="1"/>
</dbReference>
<dbReference type="InterPro" id="IPR035681">
    <property type="entry name" value="ComA-like_MBL"/>
</dbReference>